<protein>
    <submittedName>
        <fullName evidence="2">Uncharacterized protein</fullName>
    </submittedName>
</protein>
<feature type="region of interest" description="Disordered" evidence="1">
    <location>
        <begin position="157"/>
        <end position="184"/>
    </location>
</feature>
<gene>
    <name evidence="2" type="ORF">CTOB1V02_LOCUS10188</name>
</gene>
<name>A0A7R8WIG7_9CRUS</name>
<feature type="compositionally biased region" description="Polar residues" evidence="1">
    <location>
        <begin position="170"/>
        <end position="184"/>
    </location>
</feature>
<evidence type="ECO:0000313" key="2">
    <source>
        <dbReference type="EMBL" id="CAD7232352.1"/>
    </source>
</evidence>
<organism evidence="2">
    <name type="scientific">Cyprideis torosa</name>
    <dbReference type="NCBI Taxonomy" id="163714"/>
    <lineage>
        <taxon>Eukaryota</taxon>
        <taxon>Metazoa</taxon>
        <taxon>Ecdysozoa</taxon>
        <taxon>Arthropoda</taxon>
        <taxon>Crustacea</taxon>
        <taxon>Oligostraca</taxon>
        <taxon>Ostracoda</taxon>
        <taxon>Podocopa</taxon>
        <taxon>Podocopida</taxon>
        <taxon>Cytherocopina</taxon>
        <taxon>Cytheroidea</taxon>
        <taxon>Cytherideidae</taxon>
        <taxon>Cyprideis</taxon>
    </lineage>
</organism>
<evidence type="ECO:0000256" key="1">
    <source>
        <dbReference type="SAM" id="MobiDB-lite"/>
    </source>
</evidence>
<reference evidence="2" key="1">
    <citation type="submission" date="2020-11" db="EMBL/GenBank/DDBJ databases">
        <authorList>
            <person name="Tran Van P."/>
        </authorList>
    </citation>
    <scope>NUCLEOTIDE SEQUENCE</scope>
</reference>
<accession>A0A7R8WIG7</accession>
<dbReference type="AlphaFoldDB" id="A0A7R8WIG7"/>
<sequence length="184" mass="20037">MFGGFPAVIGGSTSLATSYCNKSTSLNKAMSSFPTSTTNDEILAPPYDEELPESTPCWQPTPVRRGGKRWTFAASKIQMDVRSPLETREGTLQKCLAAFLPYCHFHVLQPPERVNVIPPPIQSFLFCSAKSSHPRDIPVLIVNDTFTCGSATTSAVRVSTGQGNDGTDYKPSTEQTRTSLMDNV</sequence>
<proteinExistence type="predicted"/>
<dbReference type="EMBL" id="OB664563">
    <property type="protein sequence ID" value="CAD7232352.1"/>
    <property type="molecule type" value="Genomic_DNA"/>
</dbReference>